<gene>
    <name evidence="3" type="ORF">DW192_16485</name>
</gene>
<evidence type="ECO:0000256" key="1">
    <source>
        <dbReference type="SAM" id="Coils"/>
    </source>
</evidence>
<feature type="coiled-coil region" evidence="1">
    <location>
        <begin position="39"/>
        <end position="80"/>
    </location>
</feature>
<accession>A0A3R6EQA0</accession>
<proteinExistence type="predicted"/>
<protein>
    <submittedName>
        <fullName evidence="3">Uncharacterized protein</fullName>
    </submittedName>
</protein>
<feature type="coiled-coil region" evidence="1">
    <location>
        <begin position="149"/>
        <end position="176"/>
    </location>
</feature>
<dbReference type="Proteomes" id="UP000284548">
    <property type="component" value="Unassembled WGS sequence"/>
</dbReference>
<keyword evidence="1" id="KW-0175">Coiled coil</keyword>
<evidence type="ECO:0000256" key="2">
    <source>
        <dbReference type="SAM" id="MobiDB-lite"/>
    </source>
</evidence>
<name>A0A3R6EQA0_9BACT</name>
<feature type="region of interest" description="Disordered" evidence="2">
    <location>
        <begin position="1"/>
        <end position="23"/>
    </location>
</feature>
<evidence type="ECO:0000313" key="3">
    <source>
        <dbReference type="EMBL" id="RHH73404.1"/>
    </source>
</evidence>
<organism evidence="3 4">
    <name type="scientific">Segatella copri</name>
    <dbReference type="NCBI Taxonomy" id="165179"/>
    <lineage>
        <taxon>Bacteria</taxon>
        <taxon>Pseudomonadati</taxon>
        <taxon>Bacteroidota</taxon>
        <taxon>Bacteroidia</taxon>
        <taxon>Bacteroidales</taxon>
        <taxon>Prevotellaceae</taxon>
        <taxon>Segatella</taxon>
    </lineage>
</organism>
<feature type="non-terminal residue" evidence="3">
    <location>
        <position position="334"/>
    </location>
</feature>
<comment type="caution">
    <text evidence="3">The sequence shown here is derived from an EMBL/GenBank/DDBJ whole genome shotgun (WGS) entry which is preliminary data.</text>
</comment>
<dbReference type="EMBL" id="QRKB01000115">
    <property type="protein sequence ID" value="RHH73404.1"/>
    <property type="molecule type" value="Genomic_DNA"/>
</dbReference>
<sequence>MAEKYANAVGQLSDANDRAAHAEHDLQVERITRQDLIDEEVARRVAEAEERIRKELEAQLADKTKELEECNKALDKRESDVDKKAETIAQNVSEQVRQQMSAAKTRFEKTALNRLADMFDMFMQAFIALGDKDSSKGQELLQKYQLAAKEAHESLTDEIKDKLAKVEAKSKSKNEQIASLVRMIFTQKRERVVFSKEERDTIYDKVMASVEFTDEEKKRYRECREFCEEYRKRKAIKKLLNSQKEQKGHGRNPIPEDMPRLEEKVLWPEGYIGHEDEYVIVYQDKVQEFIVPAKVRYFVQPYRRPVVRRKDDPMQKLLQSPCYEDVFWKSYASA</sequence>
<evidence type="ECO:0000313" key="4">
    <source>
        <dbReference type="Proteomes" id="UP000284548"/>
    </source>
</evidence>
<dbReference type="AlphaFoldDB" id="A0A3R6EQA0"/>
<reference evidence="3 4" key="1">
    <citation type="submission" date="2018-08" db="EMBL/GenBank/DDBJ databases">
        <title>A genome reference for cultivated species of the human gut microbiota.</title>
        <authorList>
            <person name="Zou Y."/>
            <person name="Xue W."/>
            <person name="Luo G."/>
        </authorList>
    </citation>
    <scope>NUCLEOTIDE SEQUENCE [LARGE SCALE GENOMIC DNA]</scope>
    <source>
        <strain evidence="3 4">AM16-54</strain>
    </source>
</reference>